<organism evidence="2 3">
    <name type="scientific">Egicoccus halophilus</name>
    <dbReference type="NCBI Taxonomy" id="1670830"/>
    <lineage>
        <taxon>Bacteria</taxon>
        <taxon>Bacillati</taxon>
        <taxon>Actinomycetota</taxon>
        <taxon>Nitriliruptoria</taxon>
        <taxon>Egicoccales</taxon>
        <taxon>Egicoccaceae</taxon>
        <taxon>Egicoccus</taxon>
    </lineage>
</organism>
<feature type="transmembrane region" description="Helical" evidence="1">
    <location>
        <begin position="46"/>
        <end position="76"/>
    </location>
</feature>
<keyword evidence="1" id="KW-1133">Transmembrane helix</keyword>
<reference evidence="2" key="1">
    <citation type="journal article" date="2014" name="Int. J. Syst. Evol. Microbiol.">
        <title>Complete genome sequence of Corynebacterium casei LMG S-19264T (=DSM 44701T), isolated from a smear-ripened cheese.</title>
        <authorList>
            <consortium name="US DOE Joint Genome Institute (JGI-PGF)"/>
            <person name="Walter F."/>
            <person name="Albersmeier A."/>
            <person name="Kalinowski J."/>
            <person name="Ruckert C."/>
        </authorList>
    </citation>
    <scope>NUCLEOTIDE SEQUENCE</scope>
    <source>
        <strain evidence="2">CGMCC 1.14988</strain>
    </source>
</reference>
<evidence type="ECO:0000313" key="3">
    <source>
        <dbReference type="Proteomes" id="UP000650511"/>
    </source>
</evidence>
<evidence type="ECO:0000256" key="1">
    <source>
        <dbReference type="SAM" id="Phobius"/>
    </source>
</evidence>
<name>A0A8J3AET0_9ACTN</name>
<dbReference type="Proteomes" id="UP000650511">
    <property type="component" value="Unassembled WGS sequence"/>
</dbReference>
<dbReference type="AlphaFoldDB" id="A0A8J3AET0"/>
<keyword evidence="1" id="KW-0472">Membrane</keyword>
<accession>A0A8J3AET0</accession>
<keyword evidence="1" id="KW-0812">Transmembrane</keyword>
<sequence length="92" mass="9560">MRDPFVPAAVLVAIGLGTLALAAALGLLRKPAATGSPAPPAAAPLVPWLGTVLAVVLAVRGSLLVAGIVLLATLVYTVRVRWRLQRPPRPRR</sequence>
<evidence type="ECO:0000313" key="2">
    <source>
        <dbReference type="EMBL" id="GGI07297.1"/>
    </source>
</evidence>
<comment type="caution">
    <text evidence="2">The sequence shown here is derived from an EMBL/GenBank/DDBJ whole genome shotgun (WGS) entry which is preliminary data.</text>
</comment>
<gene>
    <name evidence="2" type="ORF">GCM10011354_23380</name>
</gene>
<dbReference type="EMBL" id="BMHA01000008">
    <property type="protein sequence ID" value="GGI07297.1"/>
    <property type="molecule type" value="Genomic_DNA"/>
</dbReference>
<keyword evidence="3" id="KW-1185">Reference proteome</keyword>
<proteinExistence type="predicted"/>
<protein>
    <submittedName>
        <fullName evidence="2">Uncharacterized protein</fullName>
    </submittedName>
</protein>
<dbReference type="RefSeq" id="WP_130649943.1">
    <property type="nucleotide sequence ID" value="NZ_BMHA01000008.1"/>
</dbReference>
<reference evidence="2" key="2">
    <citation type="submission" date="2020-09" db="EMBL/GenBank/DDBJ databases">
        <authorList>
            <person name="Sun Q."/>
            <person name="Zhou Y."/>
        </authorList>
    </citation>
    <scope>NUCLEOTIDE SEQUENCE</scope>
    <source>
        <strain evidence="2">CGMCC 1.14988</strain>
    </source>
</reference>